<feature type="region of interest" description="Disordered" evidence="3">
    <location>
        <begin position="1"/>
        <end position="21"/>
    </location>
</feature>
<dbReference type="InterPro" id="IPR009057">
    <property type="entry name" value="Homeodomain-like_sf"/>
</dbReference>
<proteinExistence type="predicted"/>
<protein>
    <submittedName>
        <fullName evidence="5">TetR family transcriptional regulator</fullName>
    </submittedName>
</protein>
<evidence type="ECO:0000256" key="3">
    <source>
        <dbReference type="SAM" id="MobiDB-lite"/>
    </source>
</evidence>
<reference evidence="5 6" key="1">
    <citation type="submission" date="2019-11" db="EMBL/GenBank/DDBJ databases">
        <title>Eggerthellaceae novel genus isolated from the rectal contents of marmort.</title>
        <authorList>
            <person name="Zhang G."/>
        </authorList>
    </citation>
    <scope>NUCLEOTIDE SEQUENCE [LARGE SCALE GENOMIC DNA]</scope>
    <source>
        <strain evidence="6">zg-886</strain>
    </source>
</reference>
<evidence type="ECO:0000256" key="2">
    <source>
        <dbReference type="PROSITE-ProRule" id="PRU00335"/>
    </source>
</evidence>
<comment type="caution">
    <text evidence="5">The sequence shown here is derived from an EMBL/GenBank/DDBJ whole genome shotgun (WGS) entry which is preliminary data.</text>
</comment>
<gene>
    <name evidence="5" type="ORF">GMI68_01940</name>
</gene>
<feature type="DNA-binding region" description="H-T-H motif" evidence="2">
    <location>
        <begin position="116"/>
        <end position="135"/>
    </location>
</feature>
<feature type="domain" description="HTH tetR-type" evidence="4">
    <location>
        <begin position="93"/>
        <end position="153"/>
    </location>
</feature>
<dbReference type="EMBL" id="WPCR01000002">
    <property type="protein sequence ID" value="NHM13543.1"/>
    <property type="molecule type" value="Genomic_DNA"/>
</dbReference>
<dbReference type="PROSITE" id="PS50977">
    <property type="entry name" value="HTH_TETR_2"/>
    <property type="match status" value="1"/>
</dbReference>
<organism evidence="5 6">
    <name type="scientific">Xiamenia xianingshaonis</name>
    <dbReference type="NCBI Taxonomy" id="2682776"/>
    <lineage>
        <taxon>Bacteria</taxon>
        <taxon>Bacillati</taxon>
        <taxon>Actinomycetota</taxon>
        <taxon>Coriobacteriia</taxon>
        <taxon>Eggerthellales</taxon>
        <taxon>Eggerthellaceae</taxon>
        <taxon>Xiamenia</taxon>
    </lineage>
</organism>
<dbReference type="Gene3D" id="1.10.357.10">
    <property type="entry name" value="Tetracycline Repressor, domain 2"/>
    <property type="match status" value="1"/>
</dbReference>
<dbReference type="PANTHER" id="PTHR43479:SF7">
    <property type="entry name" value="TETR-FAMILY TRANSCRIPTIONAL REGULATOR"/>
    <property type="match status" value="1"/>
</dbReference>
<evidence type="ECO:0000256" key="1">
    <source>
        <dbReference type="ARBA" id="ARBA00023125"/>
    </source>
</evidence>
<dbReference type="Proteomes" id="UP000636394">
    <property type="component" value="Unassembled WGS sequence"/>
</dbReference>
<keyword evidence="1 2" id="KW-0238">DNA-binding</keyword>
<dbReference type="InterPro" id="IPR050624">
    <property type="entry name" value="HTH-type_Tx_Regulator"/>
</dbReference>
<evidence type="ECO:0000313" key="5">
    <source>
        <dbReference type="EMBL" id="NHM13543.1"/>
    </source>
</evidence>
<keyword evidence="6" id="KW-1185">Reference proteome</keyword>
<evidence type="ECO:0000259" key="4">
    <source>
        <dbReference type="PROSITE" id="PS50977"/>
    </source>
</evidence>
<sequence>MVAHRSQRRAGNASKTWLGDEAARNATGATEGANDFSQTISPLRATSKNGFRTVCFDLFKHCGGNSMEHAIESTAAPDGQRNSSTNTDSNRVIITKRAIFDALYSLMEERDFSKISVGDILERSGVSRTTFYRCFQDKYDVVNWSFKRFKEINPQFKGEYHSFATSLRVQLDYLARHQRYFAQALRYKGQNSLREAMYDVNEEYLLQCWREAMGPVDPDYPVRAAAQFTAAGMSEVLARWVTDGCAEAPDEVIRALCKLVPPQLMELLY</sequence>
<name>A0ABX0IK84_9ACTN</name>
<dbReference type="Pfam" id="PF14278">
    <property type="entry name" value="TetR_C_8"/>
    <property type="match status" value="1"/>
</dbReference>
<accession>A0ABX0IK84</accession>
<dbReference type="Pfam" id="PF00440">
    <property type="entry name" value="TetR_N"/>
    <property type="match status" value="1"/>
</dbReference>
<dbReference type="InterPro" id="IPR039532">
    <property type="entry name" value="TetR_C_Firmicutes"/>
</dbReference>
<dbReference type="SUPFAM" id="SSF46689">
    <property type="entry name" value="Homeodomain-like"/>
    <property type="match status" value="1"/>
</dbReference>
<evidence type="ECO:0000313" key="6">
    <source>
        <dbReference type="Proteomes" id="UP000636394"/>
    </source>
</evidence>
<dbReference type="InterPro" id="IPR001647">
    <property type="entry name" value="HTH_TetR"/>
</dbReference>
<dbReference type="PANTHER" id="PTHR43479">
    <property type="entry name" value="ACREF/ENVCD OPERON REPRESSOR-RELATED"/>
    <property type="match status" value="1"/>
</dbReference>